<protein>
    <recommendedName>
        <fullName evidence="9">1-deoxy-D-xylulose 5-phosphate reductoisomerase</fullName>
        <shortName evidence="9">DXP reductoisomerase</shortName>
        <ecNumber evidence="9">1.1.1.267</ecNumber>
    </recommendedName>
    <alternativeName>
        <fullName evidence="9">1-deoxyxylulose-5-phosphate reductoisomerase</fullName>
    </alternativeName>
    <alternativeName>
        <fullName evidence="9">2-C-methyl-D-erythritol 4-phosphate synthase</fullName>
    </alternativeName>
</protein>
<evidence type="ECO:0000256" key="1">
    <source>
        <dbReference type="ARBA" id="ARBA00005094"/>
    </source>
</evidence>
<comment type="pathway">
    <text evidence="1 9">Isoprenoid biosynthesis; isopentenyl diphosphate biosynthesis via DXP pathway; isopentenyl diphosphate from 1-deoxy-D-xylulose 5-phosphate: step 1/6.</text>
</comment>
<evidence type="ECO:0000256" key="8">
    <source>
        <dbReference type="ARBA" id="ARBA00048543"/>
    </source>
</evidence>
<comment type="similarity">
    <text evidence="2 9">Belongs to the DXR family.</text>
</comment>
<comment type="cofactor">
    <cofactor evidence="9">
        <name>Mg(2+)</name>
        <dbReference type="ChEBI" id="CHEBI:18420"/>
    </cofactor>
    <cofactor evidence="9">
        <name>Mn(2+)</name>
        <dbReference type="ChEBI" id="CHEBI:29035"/>
    </cofactor>
</comment>
<dbReference type="EMBL" id="FQXV01000002">
    <property type="protein sequence ID" value="SHH75841.1"/>
    <property type="molecule type" value="Genomic_DNA"/>
</dbReference>
<dbReference type="OrthoDB" id="9806546at2"/>
<dbReference type="AlphaFoldDB" id="A0A1M5VKS2"/>
<dbReference type="PIRSF" id="PIRSF006205">
    <property type="entry name" value="Dxp_reductismrs"/>
    <property type="match status" value="1"/>
</dbReference>
<reference evidence="13 14" key="1">
    <citation type="submission" date="2016-11" db="EMBL/GenBank/DDBJ databases">
        <authorList>
            <person name="Jaros S."/>
            <person name="Januszkiewicz K."/>
            <person name="Wedrychowicz H."/>
        </authorList>
    </citation>
    <scope>NUCLEOTIDE SEQUENCE [LARGE SCALE GENOMIC DNA]</scope>
    <source>
        <strain evidence="13 14">DSM 10068</strain>
    </source>
</reference>
<dbReference type="PANTHER" id="PTHR30525">
    <property type="entry name" value="1-DEOXY-D-XYLULOSE 5-PHOSPHATE REDUCTOISOMERASE"/>
    <property type="match status" value="1"/>
</dbReference>
<evidence type="ECO:0000256" key="9">
    <source>
        <dbReference type="HAMAP-Rule" id="MF_00183"/>
    </source>
</evidence>
<dbReference type="GO" id="GO:0030604">
    <property type="term" value="F:1-deoxy-D-xylulose-5-phosphate reductoisomerase activity"/>
    <property type="evidence" value="ECO:0007669"/>
    <property type="project" value="UniProtKB-UniRule"/>
</dbReference>
<dbReference type="GO" id="GO:0051484">
    <property type="term" value="P:isopentenyl diphosphate biosynthetic process, methylerythritol 4-phosphate pathway involved in terpenoid biosynthetic process"/>
    <property type="evidence" value="ECO:0007669"/>
    <property type="project" value="UniProtKB-ARBA"/>
</dbReference>
<keyword evidence="3 9" id="KW-0479">Metal-binding</keyword>
<feature type="binding site" evidence="9">
    <location>
        <position position="122"/>
    </location>
    <ligand>
        <name>NADPH</name>
        <dbReference type="ChEBI" id="CHEBI:57783"/>
    </ligand>
</feature>
<dbReference type="Gene3D" id="1.10.1740.10">
    <property type="match status" value="1"/>
</dbReference>
<evidence type="ECO:0000259" key="10">
    <source>
        <dbReference type="Pfam" id="PF02670"/>
    </source>
</evidence>
<dbReference type="HAMAP" id="MF_00183">
    <property type="entry name" value="DXP_reductoisom"/>
    <property type="match status" value="1"/>
</dbReference>
<keyword evidence="7 9" id="KW-0414">Isoprene biosynthesis</keyword>
<keyword evidence="9" id="KW-0460">Magnesium</keyword>
<dbReference type="GO" id="GO:0070402">
    <property type="term" value="F:NADPH binding"/>
    <property type="evidence" value="ECO:0007669"/>
    <property type="project" value="InterPro"/>
</dbReference>
<feature type="domain" description="1-deoxy-D-xylulose 5-phosphate reductoisomerase N-terminal" evidence="10">
    <location>
        <begin position="6"/>
        <end position="130"/>
    </location>
</feature>
<dbReference type="SUPFAM" id="SSF69055">
    <property type="entry name" value="1-deoxy-D-xylulose-5-phosphate reductoisomerase, C-terminal domain"/>
    <property type="match status" value="1"/>
</dbReference>
<feature type="binding site" evidence="9">
    <location>
        <position position="174"/>
    </location>
    <ligand>
        <name>1-deoxy-D-xylulose 5-phosphate</name>
        <dbReference type="ChEBI" id="CHEBI:57792"/>
    </ligand>
</feature>
<dbReference type="EC" id="1.1.1.267" evidence="9"/>
<comment type="function">
    <text evidence="9">Catalyzes the NADPH-dependent rearrangement and reduction of 1-deoxy-D-xylulose-5-phosphate (DXP) to 2-C-methyl-D-erythritol 4-phosphate (MEP).</text>
</comment>
<dbReference type="InterPro" id="IPR013512">
    <property type="entry name" value="DXP_reductoisomerase_N"/>
</dbReference>
<keyword evidence="5 9" id="KW-0560">Oxidoreductase</keyword>
<dbReference type="InterPro" id="IPR036291">
    <property type="entry name" value="NAD(P)-bd_dom_sf"/>
</dbReference>
<feature type="binding site" evidence="9">
    <location>
        <position position="37"/>
    </location>
    <ligand>
        <name>NADPH</name>
        <dbReference type="ChEBI" id="CHEBI:57783"/>
    </ligand>
</feature>
<feature type="binding site" evidence="9">
    <location>
        <position position="215"/>
    </location>
    <ligand>
        <name>1-deoxy-D-xylulose 5-phosphate</name>
        <dbReference type="ChEBI" id="CHEBI:57792"/>
    </ligand>
</feature>
<accession>A0A1M5VKS2</accession>
<dbReference type="Pfam" id="PF02670">
    <property type="entry name" value="DXP_reductoisom"/>
    <property type="match status" value="1"/>
</dbReference>
<dbReference type="Proteomes" id="UP000183995">
    <property type="component" value="Unassembled WGS sequence"/>
</dbReference>
<feature type="binding site" evidence="9">
    <location>
        <position position="13"/>
    </location>
    <ligand>
        <name>NADPH</name>
        <dbReference type="ChEBI" id="CHEBI:57783"/>
    </ligand>
</feature>
<comment type="catalytic activity">
    <reaction evidence="8">
        <text>2-C-methyl-D-erythritol 4-phosphate + NADP(+) = 1-deoxy-D-xylulose 5-phosphate + NADPH + H(+)</text>
        <dbReference type="Rhea" id="RHEA:13717"/>
        <dbReference type="ChEBI" id="CHEBI:15378"/>
        <dbReference type="ChEBI" id="CHEBI:57783"/>
        <dbReference type="ChEBI" id="CHEBI:57792"/>
        <dbReference type="ChEBI" id="CHEBI:58262"/>
        <dbReference type="ChEBI" id="CHEBI:58349"/>
        <dbReference type="EC" id="1.1.1.267"/>
    </reaction>
    <physiologicalReaction direction="right-to-left" evidence="8">
        <dbReference type="Rhea" id="RHEA:13719"/>
    </physiologicalReaction>
</comment>
<feature type="binding site" evidence="9">
    <location>
        <position position="148"/>
    </location>
    <ligand>
        <name>Mn(2+)</name>
        <dbReference type="ChEBI" id="CHEBI:29035"/>
    </ligand>
</feature>
<feature type="binding site" evidence="9">
    <location>
        <position position="219"/>
    </location>
    <ligand>
        <name>Mn(2+)</name>
        <dbReference type="ChEBI" id="CHEBI:29035"/>
    </ligand>
</feature>
<evidence type="ECO:0000256" key="5">
    <source>
        <dbReference type="ARBA" id="ARBA00023002"/>
    </source>
</evidence>
<dbReference type="UniPathway" id="UPA00056">
    <property type="reaction ID" value="UER00092"/>
</dbReference>
<keyword evidence="13" id="KW-0413">Isomerase</keyword>
<comment type="caution">
    <text evidence="9">Lacks conserved residue(s) required for the propagation of feature annotation.</text>
</comment>
<feature type="binding site" evidence="9">
    <location>
        <position position="124"/>
    </location>
    <ligand>
        <name>NADPH</name>
        <dbReference type="ChEBI" id="CHEBI:57783"/>
    </ligand>
</feature>
<feature type="binding site" evidence="9">
    <location>
        <position position="197"/>
    </location>
    <ligand>
        <name>1-deoxy-D-xylulose 5-phosphate</name>
        <dbReference type="ChEBI" id="CHEBI:57792"/>
    </ligand>
</feature>
<dbReference type="NCBIfam" id="TIGR00243">
    <property type="entry name" value="Dxr"/>
    <property type="match status" value="1"/>
</dbReference>
<evidence type="ECO:0000256" key="4">
    <source>
        <dbReference type="ARBA" id="ARBA00022857"/>
    </source>
</evidence>
<proteinExistence type="inferred from homology"/>
<evidence type="ECO:0000256" key="3">
    <source>
        <dbReference type="ARBA" id="ARBA00022723"/>
    </source>
</evidence>
<sequence>MEKKKISLLGSTGSVGRQTLEVADLNGLDIRALSTNRSTGLLEAQARKYAPGLVAVYDEDAARDMKTRLRDTPIRVASGPEGLIEAAAGTDADIVVTAVVGTVGLPPTLAAIEAGKCIALANKETLVCAGAHVMRLAKARRAEILPVDSEHSAIFQCLRGNPGKAFKKILLTASGGPFRGKTRAELEHITLNEALSHPNWSMGKKITVDSATLMNKGLEFIEAMHLYGAAPDQIEILVHPQSIVHSMVEFCDSAVIAQLSVPDMRLPIQYALTYPERRPSLTAPLDFTKIGPLTFEAPDLDVFRCLKLALDTAEIPGTACAVMNAANEAAVSLFLEEKIAFSAIYECVAAALDRIRNIEAPSIDDILAADLEARGFVAGLYHK</sequence>
<dbReference type="STRING" id="1123282.SAMN02745823_00882"/>
<feature type="binding site" evidence="9">
    <location>
        <position position="15"/>
    </location>
    <ligand>
        <name>NADPH</name>
        <dbReference type="ChEBI" id="CHEBI:57783"/>
    </ligand>
</feature>
<evidence type="ECO:0000259" key="12">
    <source>
        <dbReference type="Pfam" id="PF13288"/>
    </source>
</evidence>
<organism evidence="13 14">
    <name type="scientific">Sporobacter termitidis DSM 10068</name>
    <dbReference type="NCBI Taxonomy" id="1123282"/>
    <lineage>
        <taxon>Bacteria</taxon>
        <taxon>Bacillati</taxon>
        <taxon>Bacillota</taxon>
        <taxon>Clostridia</taxon>
        <taxon>Eubacteriales</taxon>
        <taxon>Oscillospiraceae</taxon>
        <taxon>Sporobacter</taxon>
    </lineage>
</organism>
<feature type="binding site" evidence="9">
    <location>
        <position position="210"/>
    </location>
    <ligand>
        <name>1-deoxy-D-xylulose 5-phosphate</name>
        <dbReference type="ChEBI" id="CHEBI:57792"/>
    </ligand>
</feature>
<dbReference type="InterPro" id="IPR013644">
    <property type="entry name" value="DXP_reductoisomerase_C"/>
</dbReference>
<dbReference type="Gene3D" id="3.40.50.720">
    <property type="entry name" value="NAD(P)-binding Rossmann-like Domain"/>
    <property type="match status" value="1"/>
</dbReference>
<keyword evidence="4 9" id="KW-0521">NADP</keyword>
<feature type="binding site" evidence="9">
    <location>
        <position position="149"/>
    </location>
    <ligand>
        <name>1-deoxy-D-xylulose 5-phosphate</name>
        <dbReference type="ChEBI" id="CHEBI:57792"/>
    </ligand>
</feature>
<evidence type="ECO:0000259" key="11">
    <source>
        <dbReference type="Pfam" id="PF08436"/>
    </source>
</evidence>
<feature type="domain" description="DXP reductoisomerase C-terminal" evidence="12">
    <location>
        <begin position="259"/>
        <end position="374"/>
    </location>
</feature>
<dbReference type="GO" id="GO:0016853">
    <property type="term" value="F:isomerase activity"/>
    <property type="evidence" value="ECO:0007669"/>
    <property type="project" value="UniProtKB-KW"/>
</dbReference>
<evidence type="ECO:0000313" key="13">
    <source>
        <dbReference type="EMBL" id="SHH75841.1"/>
    </source>
</evidence>
<evidence type="ECO:0000256" key="2">
    <source>
        <dbReference type="ARBA" id="ARBA00006825"/>
    </source>
</evidence>
<dbReference type="InterPro" id="IPR026877">
    <property type="entry name" value="DXPR_C"/>
</dbReference>
<feature type="binding site" evidence="9">
    <location>
        <position position="216"/>
    </location>
    <ligand>
        <name>1-deoxy-D-xylulose 5-phosphate</name>
        <dbReference type="ChEBI" id="CHEBI:57792"/>
    </ligand>
</feature>
<evidence type="ECO:0000313" key="14">
    <source>
        <dbReference type="Proteomes" id="UP000183995"/>
    </source>
</evidence>
<feature type="binding site" evidence="9">
    <location>
        <position position="203"/>
    </location>
    <ligand>
        <name>NADPH</name>
        <dbReference type="ChEBI" id="CHEBI:57783"/>
    </ligand>
</feature>
<gene>
    <name evidence="9" type="primary">dxr</name>
    <name evidence="13" type="ORF">SAMN02745823_00882</name>
</gene>
<feature type="binding site" evidence="9">
    <location>
        <position position="14"/>
    </location>
    <ligand>
        <name>NADPH</name>
        <dbReference type="ChEBI" id="CHEBI:57783"/>
    </ligand>
</feature>
<dbReference type="InterPro" id="IPR003821">
    <property type="entry name" value="DXP_reductoisomerase"/>
</dbReference>
<feature type="binding site" evidence="9">
    <location>
        <position position="150"/>
    </location>
    <ligand>
        <name>Mn(2+)</name>
        <dbReference type="ChEBI" id="CHEBI:29035"/>
    </ligand>
</feature>
<dbReference type="SUPFAM" id="SSF51735">
    <property type="entry name" value="NAD(P)-binding Rossmann-fold domains"/>
    <property type="match status" value="1"/>
</dbReference>
<evidence type="ECO:0000256" key="7">
    <source>
        <dbReference type="ARBA" id="ARBA00023229"/>
    </source>
</evidence>
<keyword evidence="6 9" id="KW-0464">Manganese</keyword>
<name>A0A1M5VKS2_9FIRM</name>
<dbReference type="Pfam" id="PF08436">
    <property type="entry name" value="DXP_redisom_C"/>
    <property type="match status" value="1"/>
</dbReference>
<feature type="binding site" evidence="9">
    <location>
        <position position="123"/>
    </location>
    <ligand>
        <name>1-deoxy-D-xylulose 5-phosphate</name>
        <dbReference type="ChEBI" id="CHEBI:57792"/>
    </ligand>
</feature>
<dbReference type="InterPro" id="IPR036169">
    <property type="entry name" value="DXPR_C_sf"/>
</dbReference>
<dbReference type="RefSeq" id="WP_073076444.1">
    <property type="nucleotide sequence ID" value="NZ_FQXV01000002.1"/>
</dbReference>
<keyword evidence="14" id="KW-1185">Reference proteome</keyword>
<feature type="binding site" evidence="9">
    <location>
        <position position="12"/>
    </location>
    <ligand>
        <name>NADPH</name>
        <dbReference type="ChEBI" id="CHEBI:57783"/>
    </ligand>
</feature>
<dbReference type="FunFam" id="3.40.50.720:FF:000045">
    <property type="entry name" value="1-deoxy-D-xylulose 5-phosphate reductoisomerase"/>
    <property type="match status" value="1"/>
</dbReference>
<feature type="binding site" evidence="9">
    <location>
        <position position="219"/>
    </location>
    <ligand>
        <name>1-deoxy-D-xylulose 5-phosphate</name>
        <dbReference type="ChEBI" id="CHEBI:57792"/>
    </ligand>
</feature>
<dbReference type="SUPFAM" id="SSF55347">
    <property type="entry name" value="Glyceraldehyde-3-phosphate dehydrogenase-like, C-terminal domain"/>
    <property type="match status" value="1"/>
</dbReference>
<evidence type="ECO:0000256" key="6">
    <source>
        <dbReference type="ARBA" id="ARBA00023211"/>
    </source>
</evidence>
<dbReference type="PANTHER" id="PTHR30525:SF0">
    <property type="entry name" value="1-DEOXY-D-XYLULOSE 5-PHOSPHATE REDUCTOISOMERASE, CHLOROPLASTIC"/>
    <property type="match status" value="1"/>
</dbReference>
<feature type="domain" description="1-deoxy-D-xylulose 5-phosphate reductoisomerase C-terminal" evidence="11">
    <location>
        <begin position="144"/>
        <end position="227"/>
    </location>
</feature>
<dbReference type="Pfam" id="PF13288">
    <property type="entry name" value="DXPR_C"/>
    <property type="match status" value="1"/>
</dbReference>
<dbReference type="NCBIfam" id="NF009114">
    <property type="entry name" value="PRK12464.1"/>
    <property type="match status" value="1"/>
</dbReference>
<feature type="binding site" evidence="9">
    <location>
        <position position="150"/>
    </location>
    <ligand>
        <name>1-deoxy-D-xylulose 5-phosphate</name>
        <dbReference type="ChEBI" id="CHEBI:57792"/>
    </ligand>
</feature>
<dbReference type="GO" id="GO:0030145">
    <property type="term" value="F:manganese ion binding"/>
    <property type="evidence" value="ECO:0007669"/>
    <property type="project" value="TreeGrafter"/>
</dbReference>